<organism evidence="2">
    <name type="scientific">uncultured Thermomicrobiales bacterium</name>
    <dbReference type="NCBI Taxonomy" id="1645740"/>
    <lineage>
        <taxon>Bacteria</taxon>
        <taxon>Pseudomonadati</taxon>
        <taxon>Thermomicrobiota</taxon>
        <taxon>Thermomicrobia</taxon>
        <taxon>Thermomicrobiales</taxon>
        <taxon>environmental samples</taxon>
    </lineage>
</organism>
<reference evidence="2" key="1">
    <citation type="submission" date="2020-02" db="EMBL/GenBank/DDBJ databases">
        <authorList>
            <person name="Meier V. D."/>
        </authorList>
    </citation>
    <scope>NUCLEOTIDE SEQUENCE</scope>
    <source>
        <strain evidence="2">AVDCRST_MAG59</strain>
    </source>
</reference>
<feature type="non-terminal residue" evidence="2">
    <location>
        <position position="1"/>
    </location>
</feature>
<proteinExistence type="predicted"/>
<feature type="region of interest" description="Disordered" evidence="1">
    <location>
        <begin position="1"/>
        <end position="64"/>
    </location>
</feature>
<sequence>VADRRRAARAAGAAYPHRARGGQAAGSRPASGPTRAGGWVQGLRQRNDAALPQGALDRGRHPDL</sequence>
<evidence type="ECO:0000256" key="1">
    <source>
        <dbReference type="SAM" id="MobiDB-lite"/>
    </source>
</evidence>
<accession>A0A6J4U4P0</accession>
<gene>
    <name evidence="2" type="ORF">AVDCRST_MAG59-799</name>
</gene>
<name>A0A6J4U4P0_9BACT</name>
<dbReference type="EMBL" id="CADCWF010000040">
    <property type="protein sequence ID" value="CAA9540616.1"/>
    <property type="molecule type" value="Genomic_DNA"/>
</dbReference>
<evidence type="ECO:0000313" key="2">
    <source>
        <dbReference type="EMBL" id="CAA9540616.1"/>
    </source>
</evidence>
<protein>
    <submittedName>
        <fullName evidence="2">Uncharacterized protein</fullName>
    </submittedName>
</protein>
<feature type="non-terminal residue" evidence="2">
    <location>
        <position position="64"/>
    </location>
</feature>
<dbReference type="AlphaFoldDB" id="A0A6J4U4P0"/>